<reference evidence="6" key="1">
    <citation type="submission" date="2021-02" db="EMBL/GenBank/DDBJ databases">
        <authorList>
            <person name="Nowell W R."/>
        </authorList>
    </citation>
    <scope>NUCLEOTIDE SEQUENCE</scope>
</reference>
<dbReference type="PROSITE" id="PS50005">
    <property type="entry name" value="TPR"/>
    <property type="match status" value="4"/>
</dbReference>
<dbReference type="EMBL" id="CAJNOV010010851">
    <property type="protein sequence ID" value="CAF1425373.1"/>
    <property type="molecule type" value="Genomic_DNA"/>
</dbReference>
<accession>A0A816HJL8</accession>
<feature type="compositionally biased region" description="Polar residues" evidence="4">
    <location>
        <begin position="43"/>
        <end position="52"/>
    </location>
</feature>
<dbReference type="Proteomes" id="UP000663855">
    <property type="component" value="Unassembled WGS sequence"/>
</dbReference>
<dbReference type="Proteomes" id="UP000663824">
    <property type="component" value="Unassembled WGS sequence"/>
</dbReference>
<dbReference type="Gene3D" id="1.25.40.10">
    <property type="entry name" value="Tetratricopeptide repeat domain"/>
    <property type="match status" value="2"/>
</dbReference>
<dbReference type="PANTHER" id="PTHR45641">
    <property type="entry name" value="TETRATRICOPEPTIDE REPEAT PROTEIN (AFU_ORTHOLOGUE AFUA_6G03870)"/>
    <property type="match status" value="1"/>
</dbReference>
<dbReference type="SUPFAM" id="SSF56399">
    <property type="entry name" value="ADP-ribosylation"/>
    <property type="match status" value="1"/>
</dbReference>
<sequence>MSKSNKKSNISNSGNNKKLTINSKDKVHKQESSLAASAAQASDTTMPSHQIKNSASPEYSALIWLDANLDESNEFYHDSLIKLRRIAKIIYTYNLMDKCVDFFSRTKHEKVFMIVSGTLGQEIVPRLHPVPRLAAVYIYCQNRLKHAQWSKKWMKVKGVYTDLTPIYESLKLDMRYYDRNSSEFNFAPTGDILNLKLNQLEPSFMYTRLLKEIILKLKLKLDEQYREDFAKYCREMKSEIFEMIDQPEPESEYLKTIAKFESEYIASNAVWWYSRHTFIYKLVNKILRNQTVRYIIKMSFFIRDLHEQIQLLYNKQCRGYKKEFTVYRGLVVSKNDLEKMNRSALIGFNGFLSTSRCIRIALNFTYGARMEAGETPILFTIEIDPSERMVPFADVERCSDFANEKEVLFSMHAVFRIVENEFDKNKKIQVVTLKPTSEDDPQLTALTNRIRVETQGESEQYQLGVLLIKLGEFRQAEEVFEALQEYVSNEAEKALLYFHLGNIKYNQTEYAEAIEFYKKTIDFYVRNPYVNEHNLASTYNNMGLIYDSKHEYQEAKCNYTKALEIYQRIKSETDPVFATCFNNIGTINYRLKKYSEALENFKKALDFGEANLPENHPHIAACCSNIGMVHECLKEYSQALSFYKRALEIAKRGLPSNHPSIELYEKNLDSLKKKNCK</sequence>
<dbReference type="Pfam" id="PF13424">
    <property type="entry name" value="TPR_12"/>
    <property type="match status" value="2"/>
</dbReference>
<dbReference type="InterPro" id="IPR019734">
    <property type="entry name" value="TPR_rpt"/>
</dbReference>
<gene>
    <name evidence="10" type="ORF">BYL167_LOCUS7799</name>
    <name evidence="5" type="ORF">CJN711_LOCUS23252</name>
    <name evidence="8" type="ORF">GIL414_LOCUS855</name>
    <name evidence="6" type="ORF">KQP761_LOCUS38789</name>
    <name evidence="7" type="ORF">MBJ925_LOCUS22491</name>
    <name evidence="9" type="ORF">SMN809_LOCUS1566</name>
</gene>
<evidence type="ECO:0000313" key="5">
    <source>
        <dbReference type="EMBL" id="CAF1425373.1"/>
    </source>
</evidence>
<evidence type="ECO:0000256" key="1">
    <source>
        <dbReference type="ARBA" id="ARBA00022737"/>
    </source>
</evidence>
<comment type="caution">
    <text evidence="6">The sequence shown here is derived from an EMBL/GenBank/DDBJ whole genome shotgun (WGS) entry which is preliminary data.</text>
</comment>
<feature type="compositionally biased region" description="Low complexity" evidence="4">
    <location>
        <begin position="7"/>
        <end position="18"/>
    </location>
</feature>
<evidence type="ECO:0000313" key="6">
    <source>
        <dbReference type="EMBL" id="CAF1686463.1"/>
    </source>
</evidence>
<feature type="compositionally biased region" description="Low complexity" evidence="4">
    <location>
        <begin position="32"/>
        <end position="42"/>
    </location>
</feature>
<evidence type="ECO:0000313" key="9">
    <source>
        <dbReference type="EMBL" id="CAF3808115.1"/>
    </source>
</evidence>
<feature type="repeat" description="TPR" evidence="3">
    <location>
        <begin position="536"/>
        <end position="569"/>
    </location>
</feature>
<evidence type="ECO:0000313" key="11">
    <source>
        <dbReference type="Proteomes" id="UP000663834"/>
    </source>
</evidence>
<evidence type="ECO:0000313" key="7">
    <source>
        <dbReference type="EMBL" id="CAF2102266.1"/>
    </source>
</evidence>
<dbReference type="Proteomes" id="UP000681720">
    <property type="component" value="Unassembled WGS sequence"/>
</dbReference>
<evidence type="ECO:0000256" key="2">
    <source>
        <dbReference type="ARBA" id="ARBA00022803"/>
    </source>
</evidence>
<name>A0A816HJL8_9BILA</name>
<proteinExistence type="predicted"/>
<protein>
    <submittedName>
        <fullName evidence="6">Uncharacterized protein</fullName>
    </submittedName>
</protein>
<dbReference type="EMBL" id="CAJOBI010000248">
    <property type="protein sequence ID" value="CAF3808115.1"/>
    <property type="molecule type" value="Genomic_DNA"/>
</dbReference>
<dbReference type="EMBL" id="CAJNRE010011526">
    <property type="protein sequence ID" value="CAF2102266.1"/>
    <property type="molecule type" value="Genomic_DNA"/>
</dbReference>
<dbReference type="EMBL" id="CAJOBJ010000119">
    <property type="protein sequence ID" value="CAF3796712.1"/>
    <property type="molecule type" value="Genomic_DNA"/>
</dbReference>
<dbReference type="AlphaFoldDB" id="A0A816HJL8"/>
<feature type="repeat" description="TPR" evidence="3">
    <location>
        <begin position="620"/>
        <end position="653"/>
    </location>
</feature>
<evidence type="ECO:0000256" key="4">
    <source>
        <dbReference type="SAM" id="MobiDB-lite"/>
    </source>
</evidence>
<dbReference type="Proteomes" id="UP000676336">
    <property type="component" value="Unassembled WGS sequence"/>
</dbReference>
<evidence type="ECO:0000256" key="3">
    <source>
        <dbReference type="PROSITE-ProRule" id="PRU00339"/>
    </source>
</evidence>
<dbReference type="PANTHER" id="PTHR45641:SF19">
    <property type="entry name" value="NEPHROCYSTIN-3"/>
    <property type="match status" value="1"/>
</dbReference>
<organism evidence="6 11">
    <name type="scientific">Rotaria magnacalcarata</name>
    <dbReference type="NCBI Taxonomy" id="392030"/>
    <lineage>
        <taxon>Eukaryota</taxon>
        <taxon>Metazoa</taxon>
        <taxon>Spiralia</taxon>
        <taxon>Gnathifera</taxon>
        <taxon>Rotifera</taxon>
        <taxon>Eurotatoria</taxon>
        <taxon>Bdelloidea</taxon>
        <taxon>Philodinida</taxon>
        <taxon>Philodinidae</taxon>
        <taxon>Rotaria</taxon>
    </lineage>
</organism>
<feature type="repeat" description="TPR" evidence="3">
    <location>
        <begin position="578"/>
        <end position="611"/>
    </location>
</feature>
<evidence type="ECO:0000313" key="10">
    <source>
        <dbReference type="EMBL" id="CAF3887963.1"/>
    </source>
</evidence>
<dbReference type="SMART" id="SM00028">
    <property type="entry name" value="TPR"/>
    <property type="match status" value="5"/>
</dbReference>
<dbReference type="PROSITE" id="PS51996">
    <property type="entry name" value="TR_MART"/>
    <property type="match status" value="1"/>
</dbReference>
<dbReference type="Proteomes" id="UP000681967">
    <property type="component" value="Unassembled WGS sequence"/>
</dbReference>
<dbReference type="OrthoDB" id="19588at2759"/>
<dbReference type="SUPFAM" id="SSF48452">
    <property type="entry name" value="TPR-like"/>
    <property type="match status" value="1"/>
</dbReference>
<keyword evidence="2 3" id="KW-0802">TPR repeat</keyword>
<keyword evidence="1" id="KW-0677">Repeat</keyword>
<dbReference type="Proteomes" id="UP000663834">
    <property type="component" value="Unassembled WGS sequence"/>
</dbReference>
<feature type="repeat" description="TPR" evidence="3">
    <location>
        <begin position="494"/>
        <end position="527"/>
    </location>
</feature>
<dbReference type="InterPro" id="IPR011990">
    <property type="entry name" value="TPR-like_helical_dom_sf"/>
</dbReference>
<evidence type="ECO:0000313" key="8">
    <source>
        <dbReference type="EMBL" id="CAF3796712.1"/>
    </source>
</evidence>
<feature type="region of interest" description="Disordered" evidence="4">
    <location>
        <begin position="1"/>
        <end position="52"/>
    </location>
</feature>
<dbReference type="EMBL" id="CAJNOW010022067">
    <property type="protein sequence ID" value="CAF1686463.1"/>
    <property type="molecule type" value="Genomic_DNA"/>
</dbReference>
<dbReference type="Gene3D" id="3.90.176.10">
    <property type="entry name" value="Toxin ADP-ribosyltransferase, Chain A, domain 1"/>
    <property type="match status" value="1"/>
</dbReference>
<dbReference type="EMBL" id="CAJOBH010002062">
    <property type="protein sequence ID" value="CAF3887963.1"/>
    <property type="molecule type" value="Genomic_DNA"/>
</dbReference>